<name>A0A080LYD2_9PROT</name>
<evidence type="ECO:0000313" key="2">
    <source>
        <dbReference type="Proteomes" id="UP000020077"/>
    </source>
</evidence>
<evidence type="ECO:0000313" key="1">
    <source>
        <dbReference type="EMBL" id="KFB73746.1"/>
    </source>
</evidence>
<reference evidence="1 2" key="1">
    <citation type="submission" date="2014-02" db="EMBL/GenBank/DDBJ databases">
        <title>Expanding our view of genomic diversity in Candidatus Accumulibacter clades.</title>
        <authorList>
            <person name="Skennerton C.T."/>
            <person name="Barr J.J."/>
            <person name="Slater F.R."/>
            <person name="Bond P.L."/>
            <person name="Tyson G.W."/>
        </authorList>
    </citation>
    <scope>NUCLEOTIDE SEQUENCE [LARGE SCALE GENOMIC DNA]</scope>
    <source>
        <strain evidence="2">BA-91</strain>
    </source>
</reference>
<comment type="caution">
    <text evidence="1">The sequence shown here is derived from an EMBL/GenBank/DDBJ whole genome shotgun (WGS) entry which is preliminary data.</text>
</comment>
<accession>A0A080LYD2</accession>
<dbReference type="Proteomes" id="UP000020077">
    <property type="component" value="Unassembled WGS sequence"/>
</dbReference>
<dbReference type="EMBL" id="JDVG02000169">
    <property type="protein sequence ID" value="KFB73746.1"/>
    <property type="molecule type" value="Genomic_DNA"/>
</dbReference>
<protein>
    <submittedName>
        <fullName evidence="1">Uncharacterized protein</fullName>
    </submittedName>
</protein>
<sequence length="52" mass="5870">MVDAFIMRTIVHDKGERQLTHVNPGKDSIADSAPRLVGAHYGSTKYHFWTTL</sequence>
<organism evidence="1 2">
    <name type="scientific">Candidatus Accumulibacter phosphatis</name>
    <dbReference type="NCBI Taxonomy" id="327160"/>
    <lineage>
        <taxon>Bacteria</taxon>
        <taxon>Pseudomonadati</taxon>
        <taxon>Pseudomonadota</taxon>
        <taxon>Betaproteobacteria</taxon>
        <taxon>Candidatus Accumulibacter</taxon>
    </lineage>
</organism>
<gene>
    <name evidence="1" type="ORF">AW09_000993</name>
</gene>
<proteinExistence type="predicted"/>
<dbReference type="AlphaFoldDB" id="A0A080LYD2"/>